<dbReference type="NCBIfam" id="NF041926">
    <property type="entry name" value="QatD"/>
    <property type="match status" value="1"/>
</dbReference>
<feature type="binding site" evidence="2">
    <location>
        <position position="145"/>
    </location>
    <ligand>
        <name>a divalent metal cation</name>
        <dbReference type="ChEBI" id="CHEBI:60240"/>
        <label>2</label>
    </ligand>
</feature>
<dbReference type="InterPro" id="IPR018228">
    <property type="entry name" value="DNase_TatD-rel_CS"/>
</dbReference>
<dbReference type="InterPro" id="IPR049677">
    <property type="entry name" value="QatD"/>
</dbReference>
<dbReference type="OrthoDB" id="9810005at2"/>
<dbReference type="PROSITE" id="PS01137">
    <property type="entry name" value="TATD_1"/>
    <property type="match status" value="1"/>
</dbReference>
<gene>
    <name evidence="3" type="ORF">EJP82_18780</name>
</gene>
<dbReference type="AlphaFoldDB" id="A0A433Y5W3"/>
<dbReference type="GO" id="GO:0046872">
    <property type="term" value="F:metal ion binding"/>
    <property type="evidence" value="ECO:0007669"/>
    <property type="project" value="UniProtKB-KW"/>
</dbReference>
<dbReference type="InterPro" id="IPR032466">
    <property type="entry name" value="Metal_Hydrolase"/>
</dbReference>
<dbReference type="PANTHER" id="PTHR46124:SF2">
    <property type="entry name" value="D-AMINOACYL-TRNA DEACYLASE"/>
    <property type="match status" value="1"/>
</dbReference>
<reference evidence="3 4" key="1">
    <citation type="submission" date="2018-12" db="EMBL/GenBank/DDBJ databases">
        <authorList>
            <person name="Sun L."/>
            <person name="Chen Z."/>
        </authorList>
    </citation>
    <scope>NUCLEOTIDE SEQUENCE [LARGE SCALE GENOMIC DNA]</scope>
    <source>
        <strain evidence="3 4">DSM 15890</strain>
    </source>
</reference>
<dbReference type="SUPFAM" id="SSF51556">
    <property type="entry name" value="Metallo-dependent hydrolases"/>
    <property type="match status" value="1"/>
</dbReference>
<feature type="binding site" evidence="2">
    <location>
        <position position="122"/>
    </location>
    <ligand>
        <name>a divalent metal cation</name>
        <dbReference type="ChEBI" id="CHEBI:60240"/>
        <label>2</label>
    </ligand>
</feature>
<dbReference type="GO" id="GO:0016788">
    <property type="term" value="F:hydrolase activity, acting on ester bonds"/>
    <property type="evidence" value="ECO:0007669"/>
    <property type="project" value="InterPro"/>
</dbReference>
<dbReference type="Pfam" id="PF01026">
    <property type="entry name" value="TatD_DNase"/>
    <property type="match status" value="1"/>
</dbReference>
<name>A0A433Y5W3_9BACL</name>
<proteinExistence type="predicted"/>
<feature type="binding site" evidence="2">
    <location>
        <position position="5"/>
    </location>
    <ligand>
        <name>a divalent metal cation</name>
        <dbReference type="ChEBI" id="CHEBI:60240"/>
        <label>1</label>
    </ligand>
</feature>
<evidence type="ECO:0000256" key="2">
    <source>
        <dbReference type="PIRSR" id="PIRSR005902-1"/>
    </source>
</evidence>
<protein>
    <submittedName>
        <fullName evidence="3">TatD family deoxyribonuclease</fullName>
    </submittedName>
</protein>
<dbReference type="Proteomes" id="UP000279446">
    <property type="component" value="Unassembled WGS sequence"/>
</dbReference>
<evidence type="ECO:0000256" key="1">
    <source>
        <dbReference type="ARBA" id="ARBA00022801"/>
    </source>
</evidence>
<dbReference type="EMBL" id="RZNY01000016">
    <property type="protein sequence ID" value="RUT43979.1"/>
    <property type="molecule type" value="Genomic_DNA"/>
</dbReference>
<comment type="caution">
    <text evidence="3">The sequence shown here is derived from an EMBL/GenBank/DDBJ whole genome shotgun (WGS) entry which is preliminary data.</text>
</comment>
<keyword evidence="1" id="KW-0378">Hydrolase</keyword>
<accession>A0A433Y5W3</accession>
<evidence type="ECO:0000313" key="3">
    <source>
        <dbReference type="EMBL" id="RUT43979.1"/>
    </source>
</evidence>
<dbReference type="RefSeq" id="WP_127193601.1">
    <property type="nucleotide sequence ID" value="NZ_RZNY01000016.1"/>
</dbReference>
<dbReference type="PANTHER" id="PTHR46124">
    <property type="entry name" value="D-AMINOACYL-TRNA DEACYLASE"/>
    <property type="match status" value="1"/>
</dbReference>
<dbReference type="Gene3D" id="3.20.20.140">
    <property type="entry name" value="Metal-dependent hydrolases"/>
    <property type="match status" value="1"/>
</dbReference>
<feature type="binding site" evidence="2">
    <location>
        <position position="7"/>
    </location>
    <ligand>
        <name>a divalent metal cation</name>
        <dbReference type="ChEBI" id="CHEBI:60240"/>
        <label>1</label>
    </ligand>
</feature>
<organism evidence="3 4">
    <name type="scientific">Paenibacillus anaericanus</name>
    <dbReference type="NCBI Taxonomy" id="170367"/>
    <lineage>
        <taxon>Bacteria</taxon>
        <taxon>Bacillati</taxon>
        <taxon>Bacillota</taxon>
        <taxon>Bacilli</taxon>
        <taxon>Bacillales</taxon>
        <taxon>Paenibacillaceae</taxon>
        <taxon>Paenibacillus</taxon>
    </lineage>
</organism>
<keyword evidence="2" id="KW-0479">Metal-binding</keyword>
<dbReference type="PIRSF" id="PIRSF005902">
    <property type="entry name" value="DNase_TatD"/>
    <property type="match status" value="1"/>
</dbReference>
<dbReference type="InterPro" id="IPR001130">
    <property type="entry name" value="TatD-like"/>
</dbReference>
<dbReference type="CDD" id="cd01310">
    <property type="entry name" value="TatD_DNAse"/>
    <property type="match status" value="1"/>
</dbReference>
<sequence>MIDAHCHIDLYKNPYTVANENEKKGISTIAVTNLPSHYALGYPHLKEFKYIRVALGLHPLYADKHTPTEMKKFIEYAKTTSYIGEIGLDFSREGISTKTKQLQSLRHVLSHISDRPRFISLHSRRAESTVLQMLKEFSIQRAVFHWYSGSLSLIKEIVEAGHYFSVNPAMLHSSNGCKIIAKIPRDRLLTESDGPFIKIEDKIIKSQDIRLVQKYLSSLWGCSYEDVERQIKENFNRALLPIKQHRTGS</sequence>
<feature type="binding site" evidence="2">
    <location>
        <position position="193"/>
    </location>
    <ligand>
        <name>a divalent metal cation</name>
        <dbReference type="ChEBI" id="CHEBI:60240"/>
        <label>1</label>
    </ligand>
</feature>
<keyword evidence="4" id="KW-1185">Reference proteome</keyword>
<evidence type="ECO:0000313" key="4">
    <source>
        <dbReference type="Proteomes" id="UP000279446"/>
    </source>
</evidence>
<feature type="binding site" evidence="2">
    <location>
        <position position="85"/>
    </location>
    <ligand>
        <name>a divalent metal cation</name>
        <dbReference type="ChEBI" id="CHEBI:60240"/>
        <label>1</label>
    </ligand>
</feature>